<dbReference type="Proteomes" id="UP001396898">
    <property type="component" value="Unassembled WGS sequence"/>
</dbReference>
<sequence length="210" mass="23527">MKTTTLLTAVWTLIPFVFGFPRPHSDLPGFRHIDNGADGSANESSEADAHRDPHNILPRDKNETQLVHPVPAYEVTCGRQKQQINKEAFDEAFAYFKQWCDSDEGEARPFDNYFIDYADVRIAVCNWGLWNPCRGDEMETAWSSIDDKCPGAGEGDDDATVADGLWYEPSWLKGYWRGNCTTGLVCQGNQRGIACRNEGEGTWIKGGREG</sequence>
<feature type="compositionally biased region" description="Basic and acidic residues" evidence="1">
    <location>
        <begin position="47"/>
        <end position="62"/>
    </location>
</feature>
<reference evidence="3 4" key="1">
    <citation type="submission" date="2023-01" db="EMBL/GenBank/DDBJ databases">
        <title>Analysis of 21 Apiospora genomes using comparative genomics revels a genus with tremendous synthesis potential of carbohydrate active enzymes and secondary metabolites.</title>
        <authorList>
            <person name="Sorensen T."/>
        </authorList>
    </citation>
    <scope>NUCLEOTIDE SEQUENCE [LARGE SCALE GENOMIC DNA]</scope>
    <source>
        <strain evidence="3 4">CBS 20057</strain>
    </source>
</reference>
<gene>
    <name evidence="3" type="ORF">PG991_001044</name>
</gene>
<evidence type="ECO:0000313" key="3">
    <source>
        <dbReference type="EMBL" id="KAK8037698.1"/>
    </source>
</evidence>
<comment type="caution">
    <text evidence="3">The sequence shown here is derived from an EMBL/GenBank/DDBJ whole genome shotgun (WGS) entry which is preliminary data.</text>
</comment>
<evidence type="ECO:0000313" key="4">
    <source>
        <dbReference type="Proteomes" id="UP001396898"/>
    </source>
</evidence>
<evidence type="ECO:0000256" key="2">
    <source>
        <dbReference type="SAM" id="SignalP"/>
    </source>
</evidence>
<keyword evidence="4" id="KW-1185">Reference proteome</keyword>
<feature type="signal peptide" evidence="2">
    <location>
        <begin position="1"/>
        <end position="19"/>
    </location>
</feature>
<dbReference type="EMBL" id="JAQQWI010000002">
    <property type="protein sequence ID" value="KAK8037698.1"/>
    <property type="molecule type" value="Genomic_DNA"/>
</dbReference>
<accession>A0ABR1SW00</accession>
<feature type="region of interest" description="Disordered" evidence="1">
    <location>
        <begin position="31"/>
        <end position="62"/>
    </location>
</feature>
<organism evidence="3 4">
    <name type="scientific">Apiospora marii</name>
    <dbReference type="NCBI Taxonomy" id="335849"/>
    <lineage>
        <taxon>Eukaryota</taxon>
        <taxon>Fungi</taxon>
        <taxon>Dikarya</taxon>
        <taxon>Ascomycota</taxon>
        <taxon>Pezizomycotina</taxon>
        <taxon>Sordariomycetes</taxon>
        <taxon>Xylariomycetidae</taxon>
        <taxon>Amphisphaeriales</taxon>
        <taxon>Apiosporaceae</taxon>
        <taxon>Apiospora</taxon>
    </lineage>
</organism>
<keyword evidence="2" id="KW-0732">Signal</keyword>
<evidence type="ECO:0000256" key="1">
    <source>
        <dbReference type="SAM" id="MobiDB-lite"/>
    </source>
</evidence>
<name>A0ABR1SW00_9PEZI</name>
<proteinExistence type="predicted"/>
<protein>
    <submittedName>
        <fullName evidence="3">Uncharacterized protein</fullName>
    </submittedName>
</protein>
<feature type="chain" id="PRO_5045084689" evidence="2">
    <location>
        <begin position="20"/>
        <end position="210"/>
    </location>
</feature>